<feature type="transmembrane region" description="Helical" evidence="2">
    <location>
        <begin position="75"/>
        <end position="94"/>
    </location>
</feature>
<dbReference type="AlphaFoldDB" id="A0A498C2N9"/>
<name>A0A498C2N9_9MICO</name>
<dbReference type="Pfam" id="PF01841">
    <property type="entry name" value="Transglut_core"/>
    <property type="match status" value="1"/>
</dbReference>
<protein>
    <submittedName>
        <fullName evidence="4">Transglutaminase superfamily protein</fullName>
    </submittedName>
</protein>
<keyword evidence="5" id="KW-1185">Reference proteome</keyword>
<evidence type="ECO:0000256" key="2">
    <source>
        <dbReference type="SAM" id="Phobius"/>
    </source>
</evidence>
<proteinExistence type="predicted"/>
<feature type="transmembrane region" description="Helical" evidence="2">
    <location>
        <begin position="689"/>
        <end position="710"/>
    </location>
</feature>
<feature type="region of interest" description="Disordered" evidence="1">
    <location>
        <begin position="630"/>
        <end position="674"/>
    </location>
</feature>
<feature type="compositionally biased region" description="Basic residues" evidence="1">
    <location>
        <begin position="819"/>
        <end position="830"/>
    </location>
</feature>
<accession>A0A498C2N9</accession>
<dbReference type="Proteomes" id="UP000273158">
    <property type="component" value="Unassembled WGS sequence"/>
</dbReference>
<feature type="domain" description="Transglutaminase-like" evidence="3">
    <location>
        <begin position="549"/>
        <end position="623"/>
    </location>
</feature>
<evidence type="ECO:0000313" key="5">
    <source>
        <dbReference type="Proteomes" id="UP000273158"/>
    </source>
</evidence>
<reference evidence="4 5" key="1">
    <citation type="journal article" date="2015" name="Stand. Genomic Sci.">
        <title>Genomic Encyclopedia of Bacterial and Archaeal Type Strains, Phase III: the genomes of soil and plant-associated and newly described type strains.</title>
        <authorList>
            <person name="Whitman W.B."/>
            <person name="Woyke T."/>
            <person name="Klenk H.P."/>
            <person name="Zhou Y."/>
            <person name="Lilburn T.G."/>
            <person name="Beck B.J."/>
            <person name="De Vos P."/>
            <person name="Vandamme P."/>
            <person name="Eisen J.A."/>
            <person name="Garrity G."/>
            <person name="Hugenholtz P."/>
            <person name="Kyrpides N.C."/>
        </authorList>
    </citation>
    <scope>NUCLEOTIDE SEQUENCE [LARGE SCALE GENOMIC DNA]</scope>
    <source>
        <strain evidence="4 5">S2T63</strain>
    </source>
</reference>
<dbReference type="SUPFAM" id="SSF54001">
    <property type="entry name" value="Cysteine proteinases"/>
    <property type="match status" value="1"/>
</dbReference>
<evidence type="ECO:0000313" key="4">
    <source>
        <dbReference type="EMBL" id="RLK48926.1"/>
    </source>
</evidence>
<evidence type="ECO:0000256" key="1">
    <source>
        <dbReference type="SAM" id="MobiDB-lite"/>
    </source>
</evidence>
<feature type="transmembrane region" description="Helical" evidence="2">
    <location>
        <begin position="131"/>
        <end position="153"/>
    </location>
</feature>
<evidence type="ECO:0000259" key="3">
    <source>
        <dbReference type="Pfam" id="PF01841"/>
    </source>
</evidence>
<feature type="region of interest" description="Disordered" evidence="1">
    <location>
        <begin position="819"/>
        <end position="838"/>
    </location>
</feature>
<feature type="transmembrane region" description="Helical" evidence="2">
    <location>
        <begin position="160"/>
        <end position="182"/>
    </location>
</feature>
<feature type="transmembrane region" description="Helical" evidence="2">
    <location>
        <begin position="21"/>
        <end position="41"/>
    </location>
</feature>
<sequence>MTGSLPVRRRGRRDAGPSVRFLLVSALFLDGLFVLGALAIWPLYRDPALWIVAGVAFVLAHALAVAGLRWRWNGWWLTLATFGVYVVAGVPLAAPTMLGSVPQLLTALRGVVTAPVTGWKDLLTLDLPLGVYQTTLAPSFLLLLAVPVAALSLAWRARRLWVLAPLLALLLPAYGVLFGAGALRTALRIPLGDGGEAALPGLAELLIGAGSILLALGYVVWHSLDDRRRAIRAAEAATGIRTTGRSASALAARAAIATGMIVAAVAVAGVAAPWALADQPREVLRTAVDPRLQLQQELSPLSQYRSYFDDDRYDSVLFRVTADAAVERVRVATMSFYDGQVARVTDPAADAADQTTAFVRVPSRLAAPRDTTAVEARIEIEGYRGVWVPTVGSLTRIDFAGGAAPTLADGFFYNAAARSGVELSGAGLTGGDAYVQEGAVESSLPAVGALTPGRERPQLPDALVPASLVEWMDAQDVPTGGAGLAELIERLRARGYLSHSLSETGAASWRADVGAAVFEPSRAGHSTGRIDDLFTALLQRQNDVGGDDDAQLVAAVGDDEQFAAAAAMIADRLGFDARIVMGARLVEGDDAAVPACRAGECRGGNMTAWIEVQDATGLWVPVDVTPQHENTIAPEDTRHRDPEVPTVVDPDRVDTVLPGQANPADAGERGPSESADGLDLTALWTVLRVGGITALALLILIGPLLLIVLLKALRRRGRRGADDVTLRMTGGWDEFVDAAVDHGRTPPTSQTRQELAALYGDGANATTLATLADRSVFDVAPPADADGDRFWQIVDAERARFAAERGRWGRLRARLSVRSLRPRGPRRGSTRRPDGGAA</sequence>
<gene>
    <name evidence="4" type="ORF">C7474_1053</name>
</gene>
<feature type="compositionally biased region" description="Basic and acidic residues" evidence="1">
    <location>
        <begin position="635"/>
        <end position="654"/>
    </location>
</feature>
<dbReference type="OrthoDB" id="3651060at2"/>
<feature type="transmembrane region" description="Helical" evidence="2">
    <location>
        <begin position="250"/>
        <end position="276"/>
    </location>
</feature>
<keyword evidence="2" id="KW-1133">Transmembrane helix</keyword>
<dbReference type="RefSeq" id="WP_121057950.1">
    <property type="nucleotide sequence ID" value="NZ_RCDB01000002.1"/>
</dbReference>
<organism evidence="4 5">
    <name type="scientific">Microbacterium telephonicum</name>
    <dbReference type="NCBI Taxonomy" id="1714841"/>
    <lineage>
        <taxon>Bacteria</taxon>
        <taxon>Bacillati</taxon>
        <taxon>Actinomycetota</taxon>
        <taxon>Actinomycetes</taxon>
        <taxon>Micrococcales</taxon>
        <taxon>Microbacteriaceae</taxon>
        <taxon>Microbacterium</taxon>
    </lineage>
</organism>
<dbReference type="InterPro" id="IPR038765">
    <property type="entry name" value="Papain-like_cys_pep_sf"/>
</dbReference>
<feature type="transmembrane region" description="Helical" evidence="2">
    <location>
        <begin position="47"/>
        <end position="68"/>
    </location>
</feature>
<dbReference type="InterPro" id="IPR002931">
    <property type="entry name" value="Transglutaminase-like"/>
</dbReference>
<feature type="transmembrane region" description="Helical" evidence="2">
    <location>
        <begin position="202"/>
        <end position="221"/>
    </location>
</feature>
<comment type="caution">
    <text evidence="4">The sequence shown here is derived from an EMBL/GenBank/DDBJ whole genome shotgun (WGS) entry which is preliminary data.</text>
</comment>
<keyword evidence="2" id="KW-0812">Transmembrane</keyword>
<keyword evidence="2" id="KW-0472">Membrane</keyword>
<dbReference type="EMBL" id="RCDB01000002">
    <property type="protein sequence ID" value="RLK48926.1"/>
    <property type="molecule type" value="Genomic_DNA"/>
</dbReference>